<accession>A0ABU1AQR1</accession>
<name>A0ABU1AQR1_9BACT</name>
<keyword evidence="10" id="KW-0739">Sodium transport</keyword>
<keyword evidence="14" id="KW-1185">Reference proteome</keyword>
<comment type="similarity">
    <text evidence="2 11">Belongs to the sodium:solute symporter (SSF) (TC 2.A.21) family.</text>
</comment>
<feature type="transmembrane region" description="Helical" evidence="12">
    <location>
        <begin position="479"/>
        <end position="501"/>
    </location>
</feature>
<evidence type="ECO:0000256" key="6">
    <source>
        <dbReference type="ARBA" id="ARBA00022989"/>
    </source>
</evidence>
<dbReference type="PANTHER" id="PTHR42985">
    <property type="entry name" value="SODIUM-COUPLED MONOCARBOXYLATE TRANSPORTER"/>
    <property type="match status" value="1"/>
</dbReference>
<feature type="transmembrane region" description="Helical" evidence="12">
    <location>
        <begin position="448"/>
        <end position="473"/>
    </location>
</feature>
<feature type="transmembrane region" description="Helical" evidence="12">
    <location>
        <begin position="77"/>
        <end position="96"/>
    </location>
</feature>
<keyword evidence="4" id="KW-1003">Cell membrane</keyword>
<keyword evidence="3" id="KW-0813">Transport</keyword>
<feature type="transmembrane region" description="Helical" evidence="12">
    <location>
        <begin position="532"/>
        <end position="554"/>
    </location>
</feature>
<feature type="transmembrane region" description="Helical" evidence="12">
    <location>
        <begin position="271"/>
        <end position="296"/>
    </location>
</feature>
<evidence type="ECO:0000313" key="13">
    <source>
        <dbReference type="EMBL" id="MDQ8206501.1"/>
    </source>
</evidence>
<evidence type="ECO:0000313" key="14">
    <source>
        <dbReference type="Proteomes" id="UP001225316"/>
    </source>
</evidence>
<evidence type="ECO:0000256" key="5">
    <source>
        <dbReference type="ARBA" id="ARBA00022692"/>
    </source>
</evidence>
<dbReference type="Pfam" id="PF00474">
    <property type="entry name" value="SSF"/>
    <property type="match status" value="2"/>
</dbReference>
<organism evidence="13 14">
    <name type="scientific">Thalassobacterium maritimum</name>
    <dbReference type="NCBI Taxonomy" id="3041265"/>
    <lineage>
        <taxon>Bacteria</taxon>
        <taxon>Pseudomonadati</taxon>
        <taxon>Verrucomicrobiota</taxon>
        <taxon>Opitutia</taxon>
        <taxon>Puniceicoccales</taxon>
        <taxon>Coraliomargaritaceae</taxon>
        <taxon>Thalassobacterium</taxon>
    </lineage>
</organism>
<dbReference type="CDD" id="cd11494">
    <property type="entry name" value="SLC5sbd_NIS-like_u2"/>
    <property type="match status" value="1"/>
</dbReference>
<keyword evidence="9 12" id="KW-0472">Membrane</keyword>
<sequence length="565" mass="61582">MSPADWIVLFSTVLGIVGYGLWTARSHRSANDYLRGGADLKWSTIGLSVMATQASAITFLSTPGQGYEGGLAFVQNYLGLPIAMILICAVFIPIYHRLQVTTAYEFLGQRFDQKTRLLAAGLFLVQRGLAAGITIYAPAIIVSSVFYWPLGPTILVTGVLVILYTVTGGTRTVSLTQKYQMLIILIGMTIAFGYVVNGLPEHVSFGDALYIAGMHDRLEAISFSFDPSQRYTIWTGLIGGTFLALSYFGTDQSQVQRYLAGSSVTASRWGLIFNAVLKIPMQFAILLLGVLLFVFYQFQQPPIFYNEATIEQISPEQLAPIESQFQAAFQARGTLLETALSERQIHGSASAETKTAILEQSALMEQQRGVFKQVLSAENPDADTQDADYIFLHFVLDNLPAGLVGLLVAVIFLAAMSSTASELNALASTTMVDGYKTLVHPRGSDGHYVWVARILTLAWGIVAVSFAMTLTLFDNLIEAVNIIGSLFYGTILGIFLVAFFLKRIGGHAAFIGGLCAEAIVLTLYFSPIDIGYLWFNLIGCILAVLIAQLVHILLKLSHKNPTQSL</sequence>
<comment type="caution">
    <text evidence="13">The sequence shown here is derived from an EMBL/GenBank/DDBJ whole genome shotgun (WGS) entry which is preliminary data.</text>
</comment>
<evidence type="ECO:0000256" key="4">
    <source>
        <dbReference type="ARBA" id="ARBA00022475"/>
    </source>
</evidence>
<keyword evidence="8" id="KW-0406">Ion transport</keyword>
<evidence type="ECO:0000256" key="2">
    <source>
        <dbReference type="ARBA" id="ARBA00006434"/>
    </source>
</evidence>
<evidence type="ECO:0000256" key="9">
    <source>
        <dbReference type="ARBA" id="ARBA00023136"/>
    </source>
</evidence>
<evidence type="ECO:0000256" key="8">
    <source>
        <dbReference type="ARBA" id="ARBA00023065"/>
    </source>
</evidence>
<dbReference type="InterPro" id="IPR038377">
    <property type="entry name" value="Na/Glc_symporter_sf"/>
</dbReference>
<evidence type="ECO:0000256" key="1">
    <source>
        <dbReference type="ARBA" id="ARBA00004651"/>
    </source>
</evidence>
<evidence type="ECO:0000256" key="3">
    <source>
        <dbReference type="ARBA" id="ARBA00022448"/>
    </source>
</evidence>
<evidence type="ECO:0000256" key="11">
    <source>
        <dbReference type="RuleBase" id="RU362091"/>
    </source>
</evidence>
<dbReference type="PANTHER" id="PTHR42985:SF40">
    <property type="entry name" value="LD47995P-RELATED"/>
    <property type="match status" value="1"/>
</dbReference>
<feature type="transmembrane region" description="Helical" evidence="12">
    <location>
        <begin position="508"/>
        <end position="526"/>
    </location>
</feature>
<proteinExistence type="inferred from homology"/>
<feature type="transmembrane region" description="Helical" evidence="12">
    <location>
        <begin position="401"/>
        <end position="427"/>
    </location>
</feature>
<dbReference type="EMBL" id="JARXHW010000004">
    <property type="protein sequence ID" value="MDQ8206501.1"/>
    <property type="molecule type" value="Genomic_DNA"/>
</dbReference>
<gene>
    <name evidence="13" type="ORF">QEH52_03210</name>
</gene>
<keyword evidence="5 12" id="KW-0812">Transmembrane</keyword>
<evidence type="ECO:0000256" key="7">
    <source>
        <dbReference type="ARBA" id="ARBA00023053"/>
    </source>
</evidence>
<reference evidence="13 14" key="1">
    <citation type="submission" date="2023-04" db="EMBL/GenBank/DDBJ databases">
        <title>A novel bacteria isolated from coastal sediment.</title>
        <authorList>
            <person name="Liu X.-J."/>
            <person name="Du Z.-J."/>
        </authorList>
    </citation>
    <scope>NUCLEOTIDE SEQUENCE [LARGE SCALE GENOMIC DNA]</scope>
    <source>
        <strain evidence="13 14">SDUM461003</strain>
    </source>
</reference>
<feature type="transmembrane region" description="Helical" evidence="12">
    <location>
        <begin position="179"/>
        <end position="196"/>
    </location>
</feature>
<feature type="transmembrane region" description="Helical" evidence="12">
    <location>
        <begin position="6"/>
        <end position="24"/>
    </location>
</feature>
<dbReference type="Proteomes" id="UP001225316">
    <property type="component" value="Unassembled WGS sequence"/>
</dbReference>
<dbReference type="InterPro" id="IPR051163">
    <property type="entry name" value="Sodium:Solute_Symporter_SSF"/>
</dbReference>
<dbReference type="Gene3D" id="1.20.1730.10">
    <property type="entry name" value="Sodium/glucose cotransporter"/>
    <property type="match status" value="1"/>
</dbReference>
<protein>
    <submittedName>
        <fullName evidence="13">Sodium:solute symporter</fullName>
    </submittedName>
</protein>
<comment type="subcellular location">
    <subcellularLocation>
        <location evidence="1">Cell membrane</location>
        <topology evidence="1">Multi-pass membrane protein</topology>
    </subcellularLocation>
</comment>
<evidence type="ECO:0000256" key="10">
    <source>
        <dbReference type="ARBA" id="ARBA00023201"/>
    </source>
</evidence>
<keyword evidence="7" id="KW-0915">Sodium</keyword>
<dbReference type="PROSITE" id="PS50283">
    <property type="entry name" value="NA_SOLUT_SYMP_3"/>
    <property type="match status" value="1"/>
</dbReference>
<dbReference type="InterPro" id="IPR001734">
    <property type="entry name" value="Na/solute_symporter"/>
</dbReference>
<feature type="transmembrane region" description="Helical" evidence="12">
    <location>
        <begin position="231"/>
        <end position="250"/>
    </location>
</feature>
<evidence type="ECO:0000256" key="12">
    <source>
        <dbReference type="SAM" id="Phobius"/>
    </source>
</evidence>
<feature type="transmembrane region" description="Helical" evidence="12">
    <location>
        <begin position="145"/>
        <end position="167"/>
    </location>
</feature>
<feature type="transmembrane region" description="Helical" evidence="12">
    <location>
        <begin position="117"/>
        <end position="139"/>
    </location>
</feature>
<dbReference type="RefSeq" id="WP_308948582.1">
    <property type="nucleotide sequence ID" value="NZ_JARXHW010000004.1"/>
</dbReference>
<keyword evidence="6 12" id="KW-1133">Transmembrane helix</keyword>